<dbReference type="Proteomes" id="UP000255233">
    <property type="component" value="Unassembled WGS sequence"/>
</dbReference>
<keyword evidence="2" id="KW-1185">Reference proteome</keyword>
<sequence>MTRREIKDYLDSLCVRYNCAAFIDADPVSVPHRYERAEDIEIAGFLAATIAWGQRPTIVRNGRRMMELMDDAPYQFVCQSEPEDWEALLPFVHRTFNGDDFVYFVRALQRIYRHHGGLGGFFRSSFLRHREMREVLSEFRRLFFPPELNPLPRHMRHLSSVDKGAACKRLNMYLKWMVRRDGNGVDFGLWSDAIPASALYLPLDVHTAETSRALGLLARRQNDWKAVEEVTAALREFDPDDPVRYDYALFCAGIYKELAG</sequence>
<protein>
    <submittedName>
        <fullName evidence="1">Protein of uncharacterized function (DUF2400)</fullName>
    </submittedName>
</protein>
<proteinExistence type="predicted"/>
<dbReference type="AlphaFoldDB" id="A0A379MPJ1"/>
<evidence type="ECO:0000313" key="2">
    <source>
        <dbReference type="Proteomes" id="UP000255233"/>
    </source>
</evidence>
<dbReference type="RefSeq" id="WP_027290566.1">
    <property type="nucleotide sequence ID" value="NZ_UGVL01000001.1"/>
</dbReference>
<dbReference type="InterPro" id="IPR014127">
    <property type="entry name" value="CHP02757"/>
</dbReference>
<gene>
    <name evidence="1" type="ORF">NCTC11190_00653</name>
</gene>
<dbReference type="NCBIfam" id="TIGR02757">
    <property type="entry name" value="TIGR02757 family protein"/>
    <property type="match status" value="1"/>
</dbReference>
<dbReference type="OrthoDB" id="9773332at2"/>
<organism evidence="1 2">
    <name type="scientific">Rikenella microfusus</name>
    <dbReference type="NCBI Taxonomy" id="28139"/>
    <lineage>
        <taxon>Bacteria</taxon>
        <taxon>Pseudomonadati</taxon>
        <taxon>Bacteroidota</taxon>
        <taxon>Bacteroidia</taxon>
        <taxon>Bacteroidales</taxon>
        <taxon>Rikenellaceae</taxon>
        <taxon>Rikenella</taxon>
    </lineage>
</organism>
<reference evidence="1 2" key="1">
    <citation type="submission" date="2018-06" db="EMBL/GenBank/DDBJ databases">
        <authorList>
            <consortium name="Pathogen Informatics"/>
            <person name="Doyle S."/>
        </authorList>
    </citation>
    <scope>NUCLEOTIDE SEQUENCE [LARGE SCALE GENOMIC DNA]</scope>
    <source>
        <strain evidence="1 2">NCTC11190</strain>
    </source>
</reference>
<name>A0A379MPJ1_9BACT</name>
<dbReference type="STRING" id="880526.GCA_000427365_00793"/>
<dbReference type="Pfam" id="PF09674">
    <property type="entry name" value="DUF2400"/>
    <property type="match status" value="1"/>
</dbReference>
<dbReference type="EMBL" id="UGVL01000001">
    <property type="protein sequence ID" value="SUE33445.1"/>
    <property type="molecule type" value="Genomic_DNA"/>
</dbReference>
<evidence type="ECO:0000313" key="1">
    <source>
        <dbReference type="EMBL" id="SUE33445.1"/>
    </source>
</evidence>
<accession>A0A379MPJ1</accession>